<dbReference type="PANTHER" id="PTHR33881:SF19">
    <property type="entry name" value="OS10G0419700 PROTEIN"/>
    <property type="match status" value="1"/>
</dbReference>
<keyword evidence="5" id="KW-1185">Reference proteome</keyword>
<keyword evidence="1" id="KW-0245">EGF-like domain</keyword>
<comment type="caution">
    <text evidence="1">Lacks conserved residue(s) required for the propagation of feature annotation.</text>
</comment>
<evidence type="ECO:0000256" key="1">
    <source>
        <dbReference type="PROSITE-ProRule" id="PRU00076"/>
    </source>
</evidence>
<protein>
    <recommendedName>
        <fullName evidence="3">EGF-like domain-containing protein</fullName>
    </recommendedName>
</protein>
<feature type="domain" description="EGF-like" evidence="3">
    <location>
        <begin position="119"/>
        <end position="156"/>
    </location>
</feature>
<evidence type="ECO:0000313" key="5">
    <source>
        <dbReference type="Proteomes" id="UP001341281"/>
    </source>
</evidence>
<keyword evidence="2" id="KW-0732">Signal</keyword>
<feature type="signal peptide" evidence="2">
    <location>
        <begin position="1"/>
        <end position="37"/>
    </location>
</feature>
<feature type="chain" id="PRO_5042827927" description="EGF-like domain-containing protein" evidence="2">
    <location>
        <begin position="38"/>
        <end position="209"/>
    </location>
</feature>
<name>A0AAQ3WER4_PASNO</name>
<dbReference type="InterPro" id="IPR000742">
    <property type="entry name" value="EGF"/>
</dbReference>
<dbReference type="Proteomes" id="UP001341281">
    <property type="component" value="Chromosome 02"/>
</dbReference>
<evidence type="ECO:0000259" key="3">
    <source>
        <dbReference type="PROSITE" id="PS50026"/>
    </source>
</evidence>
<gene>
    <name evidence="4" type="ORF">U9M48_009246</name>
</gene>
<dbReference type="EMBL" id="CP144746">
    <property type="protein sequence ID" value="WVZ59038.1"/>
    <property type="molecule type" value="Genomic_DNA"/>
</dbReference>
<evidence type="ECO:0000256" key="2">
    <source>
        <dbReference type="SAM" id="SignalP"/>
    </source>
</evidence>
<dbReference type="PROSITE" id="PS50026">
    <property type="entry name" value="EGF_3"/>
    <property type="match status" value="1"/>
</dbReference>
<dbReference type="PANTHER" id="PTHR33881">
    <property type="entry name" value="NEUROGENIC LOCUS NOTCH-LIKE PROTEIN"/>
    <property type="match status" value="1"/>
</dbReference>
<accession>A0AAQ3WER4</accession>
<proteinExistence type="predicted"/>
<evidence type="ECO:0000313" key="4">
    <source>
        <dbReference type="EMBL" id="WVZ59038.1"/>
    </source>
</evidence>
<reference evidence="4 5" key="1">
    <citation type="submission" date="2024-02" db="EMBL/GenBank/DDBJ databases">
        <title>High-quality chromosome-scale genome assembly of Pensacola bahiagrass (Paspalum notatum Flugge var. saurae).</title>
        <authorList>
            <person name="Vega J.M."/>
            <person name="Podio M."/>
            <person name="Orjuela J."/>
            <person name="Siena L.A."/>
            <person name="Pessino S.C."/>
            <person name="Combes M.C."/>
            <person name="Mariac C."/>
            <person name="Albertini E."/>
            <person name="Pupilli F."/>
            <person name="Ortiz J.P.A."/>
            <person name="Leblanc O."/>
        </authorList>
    </citation>
    <scope>NUCLEOTIDE SEQUENCE [LARGE SCALE GENOMIC DNA]</scope>
    <source>
        <strain evidence="4">R1</strain>
        <tissue evidence="4">Leaf</tissue>
    </source>
</reference>
<dbReference type="AlphaFoldDB" id="A0AAQ3WER4"/>
<dbReference type="SMART" id="SM00181">
    <property type="entry name" value="EGF"/>
    <property type="match status" value="2"/>
</dbReference>
<sequence>MQADGRTLSKMAWTTWRSSAVPALLLVAALVTGAAVAEDDDDHHKGGESTICDKAECGRGSCSERLGWIPWTVSYKCECDPGWTRATTMVASSPCNIPECSFNSSCLNLGLLLPRGIPFSDPCVAVNCGHGGECKKEEGFHYHCECEPGYANMLNNTKFPCIDHNCLMGMHCPALHDPAPPPAPTASPGSVSTQCSLLQLLFVASLMVM</sequence>
<organism evidence="4 5">
    <name type="scientific">Paspalum notatum var. saurae</name>
    <dbReference type="NCBI Taxonomy" id="547442"/>
    <lineage>
        <taxon>Eukaryota</taxon>
        <taxon>Viridiplantae</taxon>
        <taxon>Streptophyta</taxon>
        <taxon>Embryophyta</taxon>
        <taxon>Tracheophyta</taxon>
        <taxon>Spermatophyta</taxon>
        <taxon>Magnoliopsida</taxon>
        <taxon>Liliopsida</taxon>
        <taxon>Poales</taxon>
        <taxon>Poaceae</taxon>
        <taxon>PACMAD clade</taxon>
        <taxon>Panicoideae</taxon>
        <taxon>Andropogonodae</taxon>
        <taxon>Paspaleae</taxon>
        <taxon>Paspalinae</taxon>
        <taxon>Paspalum</taxon>
    </lineage>
</organism>